<name>A0A8S5R2K0_9CAUD</name>
<accession>A0A8S5R2K0</accession>
<protein>
    <submittedName>
        <fullName evidence="1">Uncharacterized protein</fullName>
    </submittedName>
</protein>
<dbReference type="EMBL" id="BK015797">
    <property type="protein sequence ID" value="DAE25378.1"/>
    <property type="molecule type" value="Genomic_DNA"/>
</dbReference>
<proteinExistence type="predicted"/>
<organism evidence="1">
    <name type="scientific">Siphoviridae sp. ct6d71</name>
    <dbReference type="NCBI Taxonomy" id="2826298"/>
    <lineage>
        <taxon>Viruses</taxon>
        <taxon>Duplodnaviria</taxon>
        <taxon>Heunggongvirae</taxon>
        <taxon>Uroviricota</taxon>
        <taxon>Caudoviricetes</taxon>
    </lineage>
</organism>
<evidence type="ECO:0000313" key="1">
    <source>
        <dbReference type="EMBL" id="DAE25378.1"/>
    </source>
</evidence>
<reference evidence="1" key="1">
    <citation type="journal article" date="2021" name="Proc. Natl. Acad. Sci. U.S.A.">
        <title>A Catalog of Tens of Thousands of Viruses from Human Metagenomes Reveals Hidden Associations with Chronic Diseases.</title>
        <authorList>
            <person name="Tisza M.J."/>
            <person name="Buck C.B."/>
        </authorList>
    </citation>
    <scope>NUCLEOTIDE SEQUENCE</scope>
    <source>
        <strain evidence="1">Ct6d71</strain>
    </source>
</reference>
<sequence>MTRRNENRKFKARLYFWIRRRSVAKSRIHKIQSAPSTL</sequence>